<protein>
    <submittedName>
        <fullName evidence="1">Cellulose synthase operon protein C</fullName>
    </submittedName>
</protein>
<evidence type="ECO:0000313" key="2">
    <source>
        <dbReference type="Proteomes" id="UP000245838"/>
    </source>
</evidence>
<sequence>MARPFDHGFPHDNLLQSLDNANAVQAISPAQLAYARRLAADGRTLQAVASYRALFQDATPPDSLAVEYYDTLAALPSARPQAIAGLRSRLQAQPNDRAARLALGRILTYDEASRPS</sequence>
<dbReference type="Proteomes" id="UP000245838">
    <property type="component" value="Chromosome sggmmb4_Chromosome"/>
</dbReference>
<organism evidence="1 2">
    <name type="scientific">Sodalis glossinidius (strain morsitans)</name>
    <dbReference type="NCBI Taxonomy" id="343509"/>
    <lineage>
        <taxon>Bacteria</taxon>
        <taxon>Pseudomonadati</taxon>
        <taxon>Pseudomonadota</taxon>
        <taxon>Gammaproteobacteria</taxon>
        <taxon>Enterobacterales</taxon>
        <taxon>Bruguierivoracaceae</taxon>
        <taxon>Sodalis</taxon>
    </lineage>
</organism>
<evidence type="ECO:0000313" key="1">
    <source>
        <dbReference type="EMBL" id="CRL43662.1"/>
    </source>
</evidence>
<reference evidence="1 2" key="1">
    <citation type="submission" date="2015-05" db="EMBL/GenBank/DDBJ databases">
        <authorList>
            <person name="Goodhead I."/>
        </authorList>
    </citation>
    <scope>NUCLEOTIDE SEQUENCE [LARGE SCALE GENOMIC DNA]</scope>
    <source>
        <strain evidence="2">morsitans</strain>
    </source>
</reference>
<dbReference type="AlphaFoldDB" id="A0A193QEU0"/>
<name>A0A193QEU0_SODGM</name>
<proteinExistence type="predicted"/>
<gene>
    <name evidence="1" type="primary">acsC_4</name>
    <name evidence="1" type="ORF">SGGMMB4_00112</name>
</gene>
<accession>A0A193QEU0</accession>
<dbReference type="EMBL" id="LN854557">
    <property type="protein sequence ID" value="CRL43662.1"/>
    <property type="molecule type" value="Genomic_DNA"/>
</dbReference>